<dbReference type="GO" id="GO:0005524">
    <property type="term" value="F:ATP binding"/>
    <property type="evidence" value="ECO:0007669"/>
    <property type="project" value="InterPro"/>
</dbReference>
<reference evidence="3 4" key="1">
    <citation type="journal article" date="2019" name="Nat. Ecol. Evol.">
        <title>Megaphylogeny resolves global patterns of mushroom evolution.</title>
        <authorList>
            <person name="Varga T."/>
            <person name="Krizsan K."/>
            <person name="Foldi C."/>
            <person name="Dima B."/>
            <person name="Sanchez-Garcia M."/>
            <person name="Sanchez-Ramirez S."/>
            <person name="Szollosi G.J."/>
            <person name="Szarkandi J.G."/>
            <person name="Papp V."/>
            <person name="Albert L."/>
            <person name="Andreopoulos W."/>
            <person name="Angelini C."/>
            <person name="Antonin V."/>
            <person name="Barry K.W."/>
            <person name="Bougher N.L."/>
            <person name="Buchanan P."/>
            <person name="Buyck B."/>
            <person name="Bense V."/>
            <person name="Catcheside P."/>
            <person name="Chovatia M."/>
            <person name="Cooper J."/>
            <person name="Damon W."/>
            <person name="Desjardin D."/>
            <person name="Finy P."/>
            <person name="Geml J."/>
            <person name="Haridas S."/>
            <person name="Hughes K."/>
            <person name="Justo A."/>
            <person name="Karasinski D."/>
            <person name="Kautmanova I."/>
            <person name="Kiss B."/>
            <person name="Kocsube S."/>
            <person name="Kotiranta H."/>
            <person name="LaButti K.M."/>
            <person name="Lechner B.E."/>
            <person name="Liimatainen K."/>
            <person name="Lipzen A."/>
            <person name="Lukacs Z."/>
            <person name="Mihaltcheva S."/>
            <person name="Morgado L.N."/>
            <person name="Niskanen T."/>
            <person name="Noordeloos M.E."/>
            <person name="Ohm R.A."/>
            <person name="Ortiz-Santana B."/>
            <person name="Ovrebo C."/>
            <person name="Racz N."/>
            <person name="Riley R."/>
            <person name="Savchenko A."/>
            <person name="Shiryaev A."/>
            <person name="Soop K."/>
            <person name="Spirin V."/>
            <person name="Szebenyi C."/>
            <person name="Tomsovsky M."/>
            <person name="Tulloss R.E."/>
            <person name="Uehling J."/>
            <person name="Grigoriev I.V."/>
            <person name="Vagvolgyi C."/>
            <person name="Papp T."/>
            <person name="Martin F.M."/>
            <person name="Miettinen O."/>
            <person name="Hibbett D.S."/>
            <person name="Nagy L.G."/>
        </authorList>
    </citation>
    <scope>NUCLEOTIDE SEQUENCE [LARGE SCALE GENOMIC DNA]</scope>
    <source>
        <strain evidence="3 4">OMC1185</strain>
    </source>
</reference>
<dbReference type="PANTHER" id="PTHR38248">
    <property type="entry name" value="FUNK1 6"/>
    <property type="match status" value="1"/>
</dbReference>
<dbReference type="AlphaFoldDB" id="A0A5C3NBB4"/>
<dbReference type="InterPro" id="IPR011009">
    <property type="entry name" value="Kinase-like_dom_sf"/>
</dbReference>
<evidence type="ECO:0000313" key="3">
    <source>
        <dbReference type="EMBL" id="TFK54590.1"/>
    </source>
</evidence>
<protein>
    <recommendedName>
        <fullName evidence="2">Protein kinase domain-containing protein</fullName>
    </recommendedName>
</protein>
<dbReference type="InterPro" id="IPR000719">
    <property type="entry name" value="Prot_kinase_dom"/>
</dbReference>
<dbReference type="PANTHER" id="PTHR38248:SF2">
    <property type="entry name" value="FUNK1 11"/>
    <property type="match status" value="1"/>
</dbReference>
<name>A0A5C3NBB4_9AGAM</name>
<dbReference type="PROSITE" id="PS50011">
    <property type="entry name" value="PROTEIN_KINASE_DOM"/>
    <property type="match status" value="1"/>
</dbReference>
<dbReference type="Gene3D" id="1.10.510.10">
    <property type="entry name" value="Transferase(Phosphotransferase) domain 1"/>
    <property type="match status" value="1"/>
</dbReference>
<evidence type="ECO:0000256" key="1">
    <source>
        <dbReference type="SAM" id="MobiDB-lite"/>
    </source>
</evidence>
<feature type="region of interest" description="Disordered" evidence="1">
    <location>
        <begin position="689"/>
        <end position="757"/>
    </location>
</feature>
<feature type="domain" description="Protein kinase" evidence="2">
    <location>
        <begin position="309"/>
        <end position="644"/>
    </location>
</feature>
<evidence type="ECO:0000313" key="4">
    <source>
        <dbReference type="Proteomes" id="UP000305948"/>
    </source>
</evidence>
<dbReference type="STRING" id="5364.A0A5C3NBB4"/>
<feature type="region of interest" description="Disordered" evidence="1">
    <location>
        <begin position="1"/>
        <end position="42"/>
    </location>
</feature>
<dbReference type="EMBL" id="ML213505">
    <property type="protein sequence ID" value="TFK54590.1"/>
    <property type="molecule type" value="Genomic_DNA"/>
</dbReference>
<dbReference type="InterPro" id="IPR040976">
    <property type="entry name" value="Pkinase_fungal"/>
</dbReference>
<proteinExistence type="predicted"/>
<keyword evidence="4" id="KW-1185">Reference proteome</keyword>
<sequence>MSIGEIMQRSPEPPGTPPPRPIPSDSSAIKETPHGISSDANDHLCVDDLQGALDIELHGTWVNGGQGMVDSFIDSAKVPDMPSDDNVDAFLVSYDGYVDGRWKDVPKDATVEDETLYEPIRRHINAILREYGRITRSAVATHATTMGHMNNMYETKLKTKPDISLMGYGSSVSGVEGIPSPPEYTHCIAPIEVKREKTKSLVNDRIQLAVYARECIIQQPSRNLVYSTVLTEKNIRLHQYDRCGGMFSCETDIHANARTFVKIVLALSTVHEKLLGFETRIYWDGPVRYFKPDLAKPDAYVIDNPDKPFRRHTIRGRGTTCWILNGYDGNKLLLKLAWRTIERDAEWTFLDTILGENKKRAEQGRAPIPGIGSILEYGDLEKLSDFRHGIPMVVPDRIYYWILQPYYGPALDQAPSVLQSLNALCDIIQGQAELHELGIVHRDISVLNMAVSPSLETAEGQRGHLIDFDMAKRVDREQSMAGKDLRTGTRVFQSIKVLEGLGSHDYLDDLESTFWAYTWIACTSVKPAEPMDGIPTQLVGWGSSTLDRAIKSKEDFLKNKRCYYLVSPGMGPHVKNLISYMARFFHSTALPRLERLREERDDGLSHDDKPLDYATRALIEQGLIDPPHNTGDSRPAVADARKHFGGILWAVRDAIKNEKVDLERKAAGAFVPVPDKDYETPVLVTKIPGVMNQQQPVRQTKASRMKPSRKTLEERERARRDEENVTYELEMGSSSGSNKRVRRQVGEPKPQKKSKGK</sequence>
<feature type="compositionally biased region" description="Polar residues" evidence="1">
    <location>
        <begin position="691"/>
        <end position="700"/>
    </location>
</feature>
<accession>A0A5C3NBB4</accession>
<dbReference type="OrthoDB" id="5584477at2759"/>
<gene>
    <name evidence="3" type="ORF">OE88DRAFT_1652978</name>
</gene>
<feature type="compositionally biased region" description="Basic and acidic residues" evidence="1">
    <location>
        <begin position="710"/>
        <end position="723"/>
    </location>
</feature>
<dbReference type="Pfam" id="PF17667">
    <property type="entry name" value="Pkinase_fungal"/>
    <property type="match status" value="2"/>
</dbReference>
<dbReference type="Proteomes" id="UP000305948">
    <property type="component" value="Unassembled WGS sequence"/>
</dbReference>
<organism evidence="3 4">
    <name type="scientific">Heliocybe sulcata</name>
    <dbReference type="NCBI Taxonomy" id="5364"/>
    <lineage>
        <taxon>Eukaryota</taxon>
        <taxon>Fungi</taxon>
        <taxon>Dikarya</taxon>
        <taxon>Basidiomycota</taxon>
        <taxon>Agaricomycotina</taxon>
        <taxon>Agaricomycetes</taxon>
        <taxon>Gloeophyllales</taxon>
        <taxon>Gloeophyllaceae</taxon>
        <taxon>Heliocybe</taxon>
    </lineage>
</organism>
<dbReference type="SUPFAM" id="SSF56112">
    <property type="entry name" value="Protein kinase-like (PK-like)"/>
    <property type="match status" value="1"/>
</dbReference>
<dbReference type="GO" id="GO:0004672">
    <property type="term" value="F:protein kinase activity"/>
    <property type="evidence" value="ECO:0007669"/>
    <property type="project" value="InterPro"/>
</dbReference>
<evidence type="ECO:0000259" key="2">
    <source>
        <dbReference type="PROSITE" id="PS50011"/>
    </source>
</evidence>
<feature type="compositionally biased region" description="Pro residues" evidence="1">
    <location>
        <begin position="11"/>
        <end position="22"/>
    </location>
</feature>